<organism evidence="1 2">
    <name type="scientific">Paenibacillus agricola</name>
    <dbReference type="NCBI Taxonomy" id="2716264"/>
    <lineage>
        <taxon>Bacteria</taxon>
        <taxon>Bacillati</taxon>
        <taxon>Bacillota</taxon>
        <taxon>Bacilli</taxon>
        <taxon>Bacillales</taxon>
        <taxon>Paenibacillaceae</taxon>
        <taxon>Paenibacillus</taxon>
    </lineage>
</organism>
<reference evidence="1" key="1">
    <citation type="submission" date="2020-03" db="EMBL/GenBank/DDBJ databases">
        <title>Draft sequencing of Paenibacilllus sp. S3N08.</title>
        <authorList>
            <person name="Kim D.-U."/>
        </authorList>
    </citation>
    <scope>NUCLEOTIDE SEQUENCE</scope>
    <source>
        <strain evidence="1">S3N08</strain>
    </source>
</reference>
<dbReference type="EMBL" id="JAAOIW010000018">
    <property type="protein sequence ID" value="NHN34391.1"/>
    <property type="molecule type" value="Genomic_DNA"/>
</dbReference>
<protein>
    <submittedName>
        <fullName evidence="1">Uncharacterized protein</fullName>
    </submittedName>
</protein>
<keyword evidence="2" id="KW-1185">Reference proteome</keyword>
<evidence type="ECO:0000313" key="2">
    <source>
        <dbReference type="Proteomes" id="UP001165962"/>
    </source>
</evidence>
<comment type="caution">
    <text evidence="1">The sequence shown here is derived from an EMBL/GenBank/DDBJ whole genome shotgun (WGS) entry which is preliminary data.</text>
</comment>
<sequence>MNKITARGMAPAKQEDFVYLMTQEQTIKEKIAQLFQIRKNGTLDENMTNRIKNVEFEQTVKNHPSRKGSAPDQYVHRFLCCVFMEIMTPIAKKNDLKEIGRILEIYDTSISFVHLQVRVTGKVEGSLERLNLLDEVAKWGSFRKAVIAYHILDANKETLKQRL</sequence>
<evidence type="ECO:0000313" key="1">
    <source>
        <dbReference type="EMBL" id="NHN34391.1"/>
    </source>
</evidence>
<gene>
    <name evidence="1" type="ORF">G9U52_31850</name>
</gene>
<dbReference type="RefSeq" id="WP_166155284.1">
    <property type="nucleotide sequence ID" value="NZ_JAAOIW010000018.1"/>
</dbReference>
<proteinExistence type="predicted"/>
<name>A0ABX0JK63_9BACL</name>
<dbReference type="Proteomes" id="UP001165962">
    <property type="component" value="Unassembled WGS sequence"/>
</dbReference>
<accession>A0ABX0JK63</accession>